<evidence type="ECO:0000313" key="6">
    <source>
        <dbReference type="EMBL" id="UZJ24517.1"/>
    </source>
</evidence>
<name>A0ABY6NYQ4_9NOCA</name>
<keyword evidence="6" id="KW-0255">Endonuclease</keyword>
<dbReference type="GO" id="GO:0004519">
    <property type="term" value="F:endonuclease activity"/>
    <property type="evidence" value="ECO:0007669"/>
    <property type="project" value="UniProtKB-KW"/>
</dbReference>
<evidence type="ECO:0000256" key="2">
    <source>
        <dbReference type="ARBA" id="ARBA00022747"/>
    </source>
</evidence>
<evidence type="ECO:0000256" key="3">
    <source>
        <dbReference type="ARBA" id="ARBA00023125"/>
    </source>
</evidence>
<reference evidence="6" key="1">
    <citation type="submission" date="2022-10" db="EMBL/GenBank/DDBJ databases">
        <title>Rhodococcus sp.75.</title>
        <authorList>
            <person name="Sun M."/>
        </authorList>
    </citation>
    <scope>NUCLEOTIDE SEQUENCE</scope>
    <source>
        <strain evidence="6">75</strain>
    </source>
</reference>
<dbReference type="Proteomes" id="UP001164965">
    <property type="component" value="Chromosome"/>
</dbReference>
<gene>
    <name evidence="6" type="ORF">RHODO2019_15500</name>
</gene>
<dbReference type="Gene3D" id="3.90.220.20">
    <property type="entry name" value="DNA methylase specificity domains"/>
    <property type="match status" value="2"/>
</dbReference>
<dbReference type="EMBL" id="CP110615">
    <property type="protein sequence ID" value="UZJ24517.1"/>
    <property type="molecule type" value="Genomic_DNA"/>
</dbReference>
<organism evidence="6 7">
    <name type="scientific">Rhodococcus antarcticus</name>
    <dbReference type="NCBI Taxonomy" id="2987751"/>
    <lineage>
        <taxon>Bacteria</taxon>
        <taxon>Bacillati</taxon>
        <taxon>Actinomycetota</taxon>
        <taxon>Actinomycetes</taxon>
        <taxon>Mycobacteriales</taxon>
        <taxon>Nocardiaceae</taxon>
        <taxon>Rhodococcus</taxon>
    </lineage>
</organism>
<evidence type="ECO:0000256" key="1">
    <source>
        <dbReference type="ARBA" id="ARBA00010923"/>
    </source>
</evidence>
<dbReference type="PANTHER" id="PTHR30408">
    <property type="entry name" value="TYPE-1 RESTRICTION ENZYME ECOKI SPECIFICITY PROTEIN"/>
    <property type="match status" value="1"/>
</dbReference>
<dbReference type="EC" id="3.1.21.-" evidence="6"/>
<keyword evidence="6" id="KW-0378">Hydrolase</keyword>
<proteinExistence type="inferred from homology"/>
<dbReference type="GO" id="GO:0016787">
    <property type="term" value="F:hydrolase activity"/>
    <property type="evidence" value="ECO:0007669"/>
    <property type="project" value="UniProtKB-KW"/>
</dbReference>
<keyword evidence="3" id="KW-0238">DNA-binding</keyword>
<keyword evidence="2" id="KW-0680">Restriction system</keyword>
<accession>A0ABY6NYQ4</accession>
<sequence>MIYSRLPIRRLGSVFLGKMIQPELKSIGDVRAPYLRAAHVQPLGRLIDVDDKTMWFDPQELRLHDLRDGDVVIVEGGAGYGRSAVITGDHDGWGFQNSIIRVRPRHNRADGRFVNYALQSALALRQIEVACFISTIPHFTADKVGAFSIPAPPLPAQSAIAEYLDRETAKIDALISKQRRLIATLRERRAAVVGRAIGPETGGLRSLGGLSVGGIASGVDFSADEGQVGWPRYIRTTDVSGMASLHIHTLRRITVEQAGDSLVRRNDILFTRSGSLGTNYLHESDEVMAFAGYMVRFRTRTDLCVPRYVAWWSQSRHHQDQIALGASRSTIDNFSGSKFRTMKIPLPPLTEQRRIADHLDEQTAKIDTLIAKAERFIEVSQERRSALITAAVTGQIDVRKHEGSAGALSSSKTPADWEAQYA</sequence>
<comment type="similarity">
    <text evidence="1">Belongs to the type-I restriction system S methylase family.</text>
</comment>
<dbReference type="InterPro" id="IPR000055">
    <property type="entry name" value="Restrct_endonuc_typeI_TRD"/>
</dbReference>
<dbReference type="PANTHER" id="PTHR30408:SF12">
    <property type="entry name" value="TYPE I RESTRICTION ENZYME MJAVIII SPECIFICITY SUBUNIT"/>
    <property type="match status" value="1"/>
</dbReference>
<dbReference type="SUPFAM" id="SSF116734">
    <property type="entry name" value="DNA methylase specificity domain"/>
    <property type="match status" value="2"/>
</dbReference>
<feature type="domain" description="Type I restriction modification DNA specificity" evidence="5">
    <location>
        <begin position="233"/>
        <end position="367"/>
    </location>
</feature>
<keyword evidence="7" id="KW-1185">Reference proteome</keyword>
<evidence type="ECO:0000313" key="7">
    <source>
        <dbReference type="Proteomes" id="UP001164965"/>
    </source>
</evidence>
<protein>
    <submittedName>
        <fullName evidence="6">Restriction endonuclease subunit S</fullName>
        <ecNumber evidence="6">3.1.21.-</ecNumber>
    </submittedName>
</protein>
<dbReference type="Pfam" id="PF01420">
    <property type="entry name" value="Methylase_S"/>
    <property type="match status" value="2"/>
</dbReference>
<feature type="domain" description="Type I restriction modification DNA specificity" evidence="5">
    <location>
        <begin position="72"/>
        <end position="171"/>
    </location>
</feature>
<dbReference type="InterPro" id="IPR052021">
    <property type="entry name" value="Type-I_RS_S_subunit"/>
</dbReference>
<feature type="region of interest" description="Disordered" evidence="4">
    <location>
        <begin position="402"/>
        <end position="422"/>
    </location>
</feature>
<keyword evidence="6" id="KW-0540">Nuclease</keyword>
<dbReference type="RefSeq" id="WP_265382624.1">
    <property type="nucleotide sequence ID" value="NZ_CP110615.1"/>
</dbReference>
<evidence type="ECO:0000256" key="4">
    <source>
        <dbReference type="SAM" id="MobiDB-lite"/>
    </source>
</evidence>
<dbReference type="InterPro" id="IPR044946">
    <property type="entry name" value="Restrct_endonuc_typeI_TRD_sf"/>
</dbReference>
<evidence type="ECO:0000259" key="5">
    <source>
        <dbReference type="Pfam" id="PF01420"/>
    </source>
</evidence>